<dbReference type="Proteomes" id="UP000054272">
    <property type="component" value="Unassembled WGS sequence"/>
</dbReference>
<evidence type="ECO:0000313" key="2">
    <source>
        <dbReference type="Proteomes" id="UP000054272"/>
    </source>
</evidence>
<name>A0ABR5BVS2_9TREE</name>
<accession>A0ABR5BVS2</accession>
<evidence type="ECO:0000313" key="1">
    <source>
        <dbReference type="EMBL" id="KIR79684.1"/>
    </source>
</evidence>
<dbReference type="EMBL" id="KN848677">
    <property type="protein sequence ID" value="KIR79684.1"/>
    <property type="molecule type" value="Genomic_DNA"/>
</dbReference>
<gene>
    <name evidence="1" type="ORF">I306_03310</name>
</gene>
<protein>
    <submittedName>
        <fullName evidence="1">Uncharacterized protein</fullName>
    </submittedName>
</protein>
<sequence>MTKTLEMKTTIPWMGLARNRSLMQRCKNWKA</sequence>
<organism evidence="1 2">
    <name type="scientific">Cryptococcus gattii EJB2</name>
    <dbReference type="NCBI Taxonomy" id="1296103"/>
    <lineage>
        <taxon>Eukaryota</taxon>
        <taxon>Fungi</taxon>
        <taxon>Dikarya</taxon>
        <taxon>Basidiomycota</taxon>
        <taxon>Agaricomycotina</taxon>
        <taxon>Tremellomycetes</taxon>
        <taxon>Tremellales</taxon>
        <taxon>Cryptococcaceae</taxon>
        <taxon>Cryptococcus</taxon>
        <taxon>Cryptococcus gattii species complex</taxon>
    </lineage>
</organism>
<keyword evidence="2" id="KW-1185">Reference proteome</keyword>
<reference evidence="1 2" key="1">
    <citation type="submission" date="2015-01" db="EMBL/GenBank/DDBJ databases">
        <title>The Genome Sequence of Cryptococcus gattii EJB2.</title>
        <authorList>
            <consortium name="The Broad Institute Genomics Platform"/>
            <person name="Cuomo C."/>
            <person name="Litvintseva A."/>
            <person name="Chen Y."/>
            <person name="Heitman J."/>
            <person name="Sun S."/>
            <person name="Springer D."/>
            <person name="Dromer F."/>
            <person name="Young S."/>
            <person name="Zeng Q."/>
            <person name="Gargeya S."/>
            <person name="Abouelleil A."/>
            <person name="Alvarado L."/>
            <person name="Chapman S.B."/>
            <person name="Gainer-Dewar J."/>
            <person name="Goldberg J."/>
            <person name="Griggs A."/>
            <person name="Gujja S."/>
            <person name="Hansen M."/>
            <person name="Howarth C."/>
            <person name="Imamovic A."/>
            <person name="Larimer J."/>
            <person name="Murphy C."/>
            <person name="Naylor J."/>
            <person name="Pearson M."/>
            <person name="Priest M."/>
            <person name="Roberts A."/>
            <person name="Saif S."/>
            <person name="Shea T."/>
            <person name="Sykes S."/>
            <person name="Wortman J."/>
            <person name="Nusbaum C."/>
            <person name="Birren B."/>
        </authorList>
    </citation>
    <scope>NUCLEOTIDE SEQUENCE [LARGE SCALE GENOMIC DNA]</scope>
    <source>
        <strain evidence="1 2">EJB2</strain>
    </source>
</reference>
<proteinExistence type="predicted"/>